<dbReference type="EMBL" id="MSFM01000001">
    <property type="protein sequence ID" value="PKY08734.1"/>
    <property type="molecule type" value="Genomic_DNA"/>
</dbReference>
<comment type="caution">
    <text evidence="2">The sequence shown here is derived from an EMBL/GenBank/DDBJ whole genome shotgun (WGS) entry which is preliminary data.</text>
</comment>
<keyword evidence="1" id="KW-1133">Transmembrane helix</keyword>
<dbReference type="Proteomes" id="UP000234254">
    <property type="component" value="Unassembled WGS sequence"/>
</dbReference>
<organism evidence="2 3">
    <name type="scientific">Aspergillus campestris (strain IBT 28561)</name>
    <dbReference type="NCBI Taxonomy" id="1392248"/>
    <lineage>
        <taxon>Eukaryota</taxon>
        <taxon>Fungi</taxon>
        <taxon>Dikarya</taxon>
        <taxon>Ascomycota</taxon>
        <taxon>Pezizomycotina</taxon>
        <taxon>Eurotiomycetes</taxon>
        <taxon>Eurotiomycetidae</taxon>
        <taxon>Eurotiales</taxon>
        <taxon>Aspergillaceae</taxon>
        <taxon>Aspergillus</taxon>
        <taxon>Aspergillus subgen. Circumdati</taxon>
    </lineage>
</organism>
<evidence type="ECO:0000313" key="3">
    <source>
        <dbReference type="Proteomes" id="UP000234254"/>
    </source>
</evidence>
<dbReference type="AlphaFoldDB" id="A0A2I1DFU1"/>
<reference evidence="2" key="1">
    <citation type="submission" date="2016-12" db="EMBL/GenBank/DDBJ databases">
        <title>The genomes of Aspergillus section Nigri reveals drivers in fungal speciation.</title>
        <authorList>
            <consortium name="DOE Joint Genome Institute"/>
            <person name="Vesth T.C."/>
            <person name="Nybo J."/>
            <person name="Theobald S."/>
            <person name="Brandl J."/>
            <person name="Frisvad J.C."/>
            <person name="Nielsen K.F."/>
            <person name="Lyhne E.K."/>
            <person name="Kogle M.E."/>
            <person name="Kuo A."/>
            <person name="Riley R."/>
            <person name="Clum A."/>
            <person name="Nolan M."/>
            <person name="Lipzen A."/>
            <person name="Salamov A."/>
            <person name="Henrissat B."/>
            <person name="Wiebenga A."/>
            <person name="De vries R.P."/>
            <person name="Grigoriev I.V."/>
            <person name="Mortensen U.H."/>
            <person name="Andersen M.R."/>
            <person name="Baker S.E."/>
        </authorList>
    </citation>
    <scope>NUCLEOTIDE SEQUENCE</scope>
    <source>
        <strain evidence="2">IBT 28561</strain>
    </source>
</reference>
<sequence>MICNVRISTERQLAFFYFCFFTEAMFDRPDQVTVVFLSVPCAFVLLPELCLVWVGGTKKIWDPSIDVGGVGVCILIPCISIH</sequence>
<keyword evidence="3" id="KW-1185">Reference proteome</keyword>
<feature type="transmembrane region" description="Helical" evidence="1">
    <location>
        <begin position="34"/>
        <end position="54"/>
    </location>
</feature>
<proteinExistence type="predicted"/>
<keyword evidence="1" id="KW-0812">Transmembrane</keyword>
<name>A0A2I1DFU1_ASPC2</name>
<dbReference type="RefSeq" id="XP_024697328.1">
    <property type="nucleotide sequence ID" value="XM_024833089.1"/>
</dbReference>
<protein>
    <submittedName>
        <fullName evidence="2">Uncharacterized protein</fullName>
    </submittedName>
</protein>
<gene>
    <name evidence="2" type="ORF">P168DRAFT_21748</name>
</gene>
<accession>A0A2I1DFU1</accession>
<dbReference type="VEuPathDB" id="FungiDB:P168DRAFT_21748"/>
<keyword evidence="1" id="KW-0472">Membrane</keyword>
<dbReference type="GeneID" id="36540613"/>
<evidence type="ECO:0000313" key="2">
    <source>
        <dbReference type="EMBL" id="PKY08734.1"/>
    </source>
</evidence>
<evidence type="ECO:0000256" key="1">
    <source>
        <dbReference type="SAM" id="Phobius"/>
    </source>
</evidence>